<evidence type="ECO:0000256" key="1">
    <source>
        <dbReference type="SAM" id="MobiDB-lite"/>
    </source>
</evidence>
<feature type="compositionally biased region" description="Low complexity" evidence="1">
    <location>
        <begin position="1"/>
        <end position="28"/>
    </location>
</feature>
<accession>A0A1B6DBE2</accession>
<reference evidence="2" key="1">
    <citation type="submission" date="2015-12" db="EMBL/GenBank/DDBJ databases">
        <title>De novo transcriptome assembly of four potential Pierce s Disease insect vectors from Arizona vineyards.</title>
        <authorList>
            <person name="Tassone E.E."/>
        </authorList>
    </citation>
    <scope>NUCLEOTIDE SEQUENCE</scope>
</reference>
<feature type="compositionally biased region" description="Polar residues" evidence="1">
    <location>
        <begin position="29"/>
        <end position="39"/>
    </location>
</feature>
<protein>
    <submittedName>
        <fullName evidence="2">Uncharacterized protein</fullName>
    </submittedName>
</protein>
<feature type="non-terminal residue" evidence="2">
    <location>
        <position position="1"/>
    </location>
</feature>
<name>A0A1B6DBE2_9HEMI</name>
<evidence type="ECO:0000313" key="2">
    <source>
        <dbReference type="EMBL" id="JAS22988.1"/>
    </source>
</evidence>
<organism evidence="2">
    <name type="scientific">Clastoptera arizonana</name>
    <name type="common">Arizona spittle bug</name>
    <dbReference type="NCBI Taxonomy" id="38151"/>
    <lineage>
        <taxon>Eukaryota</taxon>
        <taxon>Metazoa</taxon>
        <taxon>Ecdysozoa</taxon>
        <taxon>Arthropoda</taxon>
        <taxon>Hexapoda</taxon>
        <taxon>Insecta</taxon>
        <taxon>Pterygota</taxon>
        <taxon>Neoptera</taxon>
        <taxon>Paraneoptera</taxon>
        <taxon>Hemiptera</taxon>
        <taxon>Auchenorrhyncha</taxon>
        <taxon>Cercopoidea</taxon>
        <taxon>Clastopteridae</taxon>
        <taxon>Clastoptera</taxon>
    </lineage>
</organism>
<dbReference type="EMBL" id="GEDC01014310">
    <property type="protein sequence ID" value="JAS22988.1"/>
    <property type="molecule type" value="Transcribed_RNA"/>
</dbReference>
<sequence length="243" mass="27542">LVSDRSISPSGNSPISTTSSSPPCTLISNTPASPSTTIHHTAHQGCHQPFRIDPQYTDQYQAQKYQVQNDPANWSWTDVKQHSYPPIVDQRILQNFNSRFQGDLPPMQNFYNQVKTENTFPASSYEEQPTEPFMMLDQTVEHPGYFNQQSYLDVGNKQDVFSINVNMDKNMWVSNVKSEAPVAVDSQDLLSKNSQVQNYQNQDAFFWNAAPDNYDQQASSIVHELSTPADYSESFSSDQLTQL</sequence>
<gene>
    <name evidence="2" type="ORF">g.18945</name>
</gene>
<dbReference type="AlphaFoldDB" id="A0A1B6DBE2"/>
<proteinExistence type="predicted"/>
<feature type="region of interest" description="Disordered" evidence="1">
    <location>
        <begin position="1"/>
        <end position="43"/>
    </location>
</feature>